<protein>
    <submittedName>
        <fullName evidence="1">Uncharacterized protein</fullName>
    </submittedName>
</protein>
<accession>A0AAW2LM61</accession>
<dbReference type="EMBL" id="JACGWJ010000024">
    <property type="protein sequence ID" value="KAL0320225.1"/>
    <property type="molecule type" value="Genomic_DNA"/>
</dbReference>
<comment type="caution">
    <text evidence="1">The sequence shown here is derived from an EMBL/GenBank/DDBJ whole genome shotgun (WGS) entry which is preliminary data.</text>
</comment>
<proteinExistence type="predicted"/>
<name>A0AAW2LM61_SESRA</name>
<reference evidence="1" key="1">
    <citation type="submission" date="2020-06" db="EMBL/GenBank/DDBJ databases">
        <authorList>
            <person name="Li T."/>
            <person name="Hu X."/>
            <person name="Zhang T."/>
            <person name="Song X."/>
            <person name="Zhang H."/>
            <person name="Dai N."/>
            <person name="Sheng W."/>
            <person name="Hou X."/>
            <person name="Wei L."/>
        </authorList>
    </citation>
    <scope>NUCLEOTIDE SEQUENCE</scope>
    <source>
        <strain evidence="1">G02</strain>
        <tissue evidence="1">Leaf</tissue>
    </source>
</reference>
<gene>
    <name evidence="1" type="ORF">Sradi_5284000</name>
</gene>
<sequence length="79" mass="8447">MDAGYPPSGTPTLFLDIHIGLAYAPESGKEVSPKLLIVLLQAGQEKEVPRALNHQVMKDAFSLRAVPPTSGEESFPPSC</sequence>
<organism evidence="1">
    <name type="scientific">Sesamum radiatum</name>
    <name type="common">Black benniseed</name>
    <dbReference type="NCBI Taxonomy" id="300843"/>
    <lineage>
        <taxon>Eukaryota</taxon>
        <taxon>Viridiplantae</taxon>
        <taxon>Streptophyta</taxon>
        <taxon>Embryophyta</taxon>
        <taxon>Tracheophyta</taxon>
        <taxon>Spermatophyta</taxon>
        <taxon>Magnoliopsida</taxon>
        <taxon>eudicotyledons</taxon>
        <taxon>Gunneridae</taxon>
        <taxon>Pentapetalae</taxon>
        <taxon>asterids</taxon>
        <taxon>lamiids</taxon>
        <taxon>Lamiales</taxon>
        <taxon>Pedaliaceae</taxon>
        <taxon>Sesamum</taxon>
    </lineage>
</organism>
<reference evidence="1" key="2">
    <citation type="journal article" date="2024" name="Plant">
        <title>Genomic evolution and insights into agronomic trait innovations of Sesamum species.</title>
        <authorList>
            <person name="Miao H."/>
            <person name="Wang L."/>
            <person name="Qu L."/>
            <person name="Liu H."/>
            <person name="Sun Y."/>
            <person name="Le M."/>
            <person name="Wang Q."/>
            <person name="Wei S."/>
            <person name="Zheng Y."/>
            <person name="Lin W."/>
            <person name="Duan Y."/>
            <person name="Cao H."/>
            <person name="Xiong S."/>
            <person name="Wang X."/>
            <person name="Wei L."/>
            <person name="Li C."/>
            <person name="Ma Q."/>
            <person name="Ju M."/>
            <person name="Zhao R."/>
            <person name="Li G."/>
            <person name="Mu C."/>
            <person name="Tian Q."/>
            <person name="Mei H."/>
            <person name="Zhang T."/>
            <person name="Gao T."/>
            <person name="Zhang H."/>
        </authorList>
    </citation>
    <scope>NUCLEOTIDE SEQUENCE</scope>
    <source>
        <strain evidence="1">G02</strain>
    </source>
</reference>
<evidence type="ECO:0000313" key="1">
    <source>
        <dbReference type="EMBL" id="KAL0320225.1"/>
    </source>
</evidence>
<dbReference type="AlphaFoldDB" id="A0AAW2LM61"/>